<dbReference type="Pfam" id="PF00934">
    <property type="entry name" value="PE"/>
    <property type="match status" value="1"/>
</dbReference>
<dbReference type="Pfam" id="PF08237">
    <property type="entry name" value="PE-PPE"/>
    <property type="match status" value="1"/>
</dbReference>
<evidence type="ECO:0000259" key="2">
    <source>
        <dbReference type="Pfam" id="PF08237"/>
    </source>
</evidence>
<evidence type="ECO:0000259" key="1">
    <source>
        <dbReference type="Pfam" id="PF00934"/>
    </source>
</evidence>
<dbReference type="SUPFAM" id="SSF140459">
    <property type="entry name" value="PE/PPE dimer-like"/>
    <property type="match status" value="1"/>
</dbReference>
<reference evidence="3 4" key="1">
    <citation type="submission" date="2016-01" db="EMBL/GenBank/DDBJ databases">
        <title>The new phylogeny of the genus Mycobacterium.</title>
        <authorList>
            <person name="Tarcisio F."/>
            <person name="Conor M."/>
            <person name="Antonella G."/>
            <person name="Elisabetta G."/>
            <person name="Giulia F.S."/>
            <person name="Sara T."/>
            <person name="Anna F."/>
            <person name="Clotilde B."/>
            <person name="Roberto B."/>
            <person name="Veronica D.S."/>
            <person name="Fabio R."/>
            <person name="Monica P."/>
            <person name="Olivier J."/>
            <person name="Enrico T."/>
            <person name="Nicola S."/>
        </authorList>
    </citation>
    <scope>NUCLEOTIDE SEQUENCE [LARGE SCALE GENOMIC DNA]</scope>
    <source>
        <strain evidence="3 4">DSM 44166</strain>
    </source>
</reference>
<dbReference type="EMBL" id="LQPW01000005">
    <property type="protein sequence ID" value="ORX19086.1"/>
    <property type="molecule type" value="Genomic_DNA"/>
</dbReference>
<evidence type="ECO:0000313" key="4">
    <source>
        <dbReference type="Proteomes" id="UP000193317"/>
    </source>
</evidence>
<gene>
    <name evidence="3" type="ORF">AWC27_16715</name>
</gene>
<dbReference type="Gene3D" id="3.40.50.1820">
    <property type="entry name" value="alpha/beta hydrolase"/>
    <property type="match status" value="1"/>
</dbReference>
<dbReference type="Gene3D" id="1.10.287.850">
    <property type="entry name" value="HP0062-like domain"/>
    <property type="match status" value="1"/>
</dbReference>
<evidence type="ECO:0000313" key="3">
    <source>
        <dbReference type="EMBL" id="ORX19086.1"/>
    </source>
</evidence>
<dbReference type="AlphaFoldDB" id="A0A1X2FKY3"/>
<dbReference type="InterPro" id="IPR038332">
    <property type="entry name" value="PPE_sf"/>
</dbReference>
<sequence>MGYVLAQPQAMAAAAADVEALVSTINEAKAAAARATTGLIGAGADEVSAAIATFFNTYAQECQAVIGQAALLHGEFAQSLAAAGNAYANAEAVNLSALAAPLRALSASPQTGGALTALTPAAMTGQIVTFVMAGSGTPTPSSDFVNNIFNTYVVPNFPVGLPPLGLSLPAGEYPNTGVKDLTQDVSIARGVTILNNAIQEQLKAGNTINVVGYSQSANVASLEMRLLAPGNVPSSLPISFVLLGNSMNPNGGWDARFPGLSLPSIGFTTLGAAPTNSFPTKVYTIEYDGWADFPQYPINIVSDLNALAGMVTVHTGYESLTSTQLSSAVVLPTQNPSTTTFYMIPSQNLPLLEPLRYIPYVGDPMADFVQPILRPLVNWGYGDPNYGWSTGPPDVPTPFGFLPPLSATLALGPAMLNGIPQGIAAATNTLYAQGLPQLPSLQGLTDALTSLSSGPLALPSGPSSITDILRGLQTANTQVVGYATNAFTTAYGILQPTADIATAAFVSVPSYDVNLFLNGMIQMASGQPLDGLLNAFGTPIAANVGLLPLLGGFELAVLAEAADSILTGTPNPSP</sequence>
<organism evidence="3 4">
    <name type="scientific">Mycobacterium szulgai</name>
    <dbReference type="NCBI Taxonomy" id="1787"/>
    <lineage>
        <taxon>Bacteria</taxon>
        <taxon>Bacillati</taxon>
        <taxon>Actinomycetota</taxon>
        <taxon>Actinomycetes</taxon>
        <taxon>Mycobacteriales</taxon>
        <taxon>Mycobacteriaceae</taxon>
        <taxon>Mycobacterium</taxon>
    </lineage>
</organism>
<comment type="caution">
    <text evidence="3">The sequence shown here is derived from an EMBL/GenBank/DDBJ whole genome shotgun (WGS) entry which is preliminary data.</text>
</comment>
<evidence type="ECO:0008006" key="5">
    <source>
        <dbReference type="Google" id="ProtNLM"/>
    </source>
</evidence>
<name>A0A1X2FKY3_MYCSZ</name>
<protein>
    <recommendedName>
        <fullName evidence="5">PE family protein</fullName>
    </recommendedName>
</protein>
<dbReference type="RefSeq" id="WP_085668631.1">
    <property type="nucleotide sequence ID" value="NZ_JACKRU010000646.1"/>
</dbReference>
<dbReference type="InterPro" id="IPR013228">
    <property type="entry name" value="PE-PPE_C"/>
</dbReference>
<proteinExistence type="predicted"/>
<keyword evidence="4" id="KW-1185">Reference proteome</keyword>
<feature type="domain" description="PE" evidence="1">
    <location>
        <begin position="4"/>
        <end position="94"/>
    </location>
</feature>
<dbReference type="Proteomes" id="UP000193317">
    <property type="component" value="Unassembled WGS sequence"/>
</dbReference>
<dbReference type="OrthoDB" id="4568361at2"/>
<feature type="domain" description="PE-PPE" evidence="2">
    <location>
        <begin position="166"/>
        <end position="381"/>
    </location>
</feature>
<accession>A0A1X2FKY3</accession>
<dbReference type="InterPro" id="IPR029058">
    <property type="entry name" value="AB_hydrolase_fold"/>
</dbReference>
<dbReference type="InterPro" id="IPR000084">
    <property type="entry name" value="PE-PGRS_N"/>
</dbReference>